<dbReference type="Pfam" id="PF07536">
    <property type="entry name" value="HWE_HK"/>
    <property type="match status" value="1"/>
</dbReference>
<name>A0A4R5QJ01_9PROT</name>
<dbReference type="OrthoDB" id="9767435at2"/>
<evidence type="ECO:0000313" key="9">
    <source>
        <dbReference type="EMBL" id="TDH63023.1"/>
    </source>
</evidence>
<evidence type="ECO:0000256" key="3">
    <source>
        <dbReference type="ARBA" id="ARBA00022553"/>
    </source>
</evidence>
<protein>
    <recommendedName>
        <fullName evidence="2">histidine kinase</fullName>
        <ecNumber evidence="2">2.7.13.3</ecNumber>
    </recommendedName>
</protein>
<evidence type="ECO:0000259" key="8">
    <source>
        <dbReference type="SMART" id="SM00911"/>
    </source>
</evidence>
<feature type="domain" description="Signal transduction histidine kinase HWE region" evidence="8">
    <location>
        <begin position="1"/>
        <end position="65"/>
    </location>
</feature>
<evidence type="ECO:0000256" key="5">
    <source>
        <dbReference type="ARBA" id="ARBA00022741"/>
    </source>
</evidence>
<comment type="catalytic activity">
    <reaction evidence="1">
        <text>ATP + protein L-histidine = ADP + protein N-phospho-L-histidine.</text>
        <dbReference type="EC" id="2.7.13.3"/>
    </reaction>
</comment>
<keyword evidence="6 9" id="KW-0418">Kinase</keyword>
<gene>
    <name evidence="9" type="ORF">E2C06_08490</name>
</gene>
<evidence type="ECO:0000256" key="4">
    <source>
        <dbReference type="ARBA" id="ARBA00022679"/>
    </source>
</evidence>
<keyword evidence="4" id="KW-0808">Transferase</keyword>
<dbReference type="GO" id="GO:0004673">
    <property type="term" value="F:protein histidine kinase activity"/>
    <property type="evidence" value="ECO:0007669"/>
    <property type="project" value="UniProtKB-EC"/>
</dbReference>
<dbReference type="GO" id="GO:0005524">
    <property type="term" value="F:ATP binding"/>
    <property type="evidence" value="ECO:0007669"/>
    <property type="project" value="UniProtKB-KW"/>
</dbReference>
<keyword evidence="10" id="KW-1185">Reference proteome</keyword>
<dbReference type="AlphaFoldDB" id="A0A4R5QJ01"/>
<comment type="caution">
    <text evidence="9">The sequence shown here is derived from an EMBL/GenBank/DDBJ whole genome shotgun (WGS) entry which is preliminary data.</text>
</comment>
<evidence type="ECO:0000256" key="6">
    <source>
        <dbReference type="ARBA" id="ARBA00022777"/>
    </source>
</evidence>
<dbReference type="Gene3D" id="3.30.565.10">
    <property type="entry name" value="Histidine kinase-like ATPase, C-terminal domain"/>
    <property type="match status" value="1"/>
</dbReference>
<dbReference type="InterPro" id="IPR036890">
    <property type="entry name" value="HATPase_C_sf"/>
</dbReference>
<dbReference type="EMBL" id="SMSJ01000007">
    <property type="protein sequence ID" value="TDH63023.1"/>
    <property type="molecule type" value="Genomic_DNA"/>
</dbReference>
<dbReference type="InterPro" id="IPR011102">
    <property type="entry name" value="Sig_transdc_His_kinase_HWE"/>
</dbReference>
<proteinExistence type="predicted"/>
<keyword evidence="7" id="KW-0067">ATP-binding</keyword>
<accession>A0A4R5QJ01</accession>
<evidence type="ECO:0000256" key="7">
    <source>
        <dbReference type="ARBA" id="ARBA00022840"/>
    </source>
</evidence>
<reference evidence="9 10" key="1">
    <citation type="journal article" date="2016" name="J. Microbiol.">
        <title>Dankookia rubra gen. nov., sp. nov., an alphaproteobacterium isolated from sediment of a shallow stream.</title>
        <authorList>
            <person name="Kim W.H."/>
            <person name="Kim D.H."/>
            <person name="Kang K."/>
            <person name="Ahn T.Y."/>
        </authorList>
    </citation>
    <scope>NUCLEOTIDE SEQUENCE [LARGE SCALE GENOMIC DNA]</scope>
    <source>
        <strain evidence="9 10">JCM30602</strain>
    </source>
</reference>
<dbReference type="PANTHER" id="PTHR41523">
    <property type="entry name" value="TWO-COMPONENT SYSTEM SENSOR PROTEIN"/>
    <property type="match status" value="1"/>
</dbReference>
<dbReference type="EC" id="2.7.13.3" evidence="2"/>
<dbReference type="PANTHER" id="PTHR41523:SF8">
    <property type="entry name" value="ETHYLENE RESPONSE SENSOR PROTEIN"/>
    <property type="match status" value="1"/>
</dbReference>
<dbReference type="RefSeq" id="WP_133288169.1">
    <property type="nucleotide sequence ID" value="NZ_SMSJ01000007.1"/>
</dbReference>
<sequence>MLRLTRTEDADSFLPRVEARIAVLARAHTLLAQTRWQGVGLRRLVESELGRHPAPNTALQLSGPPVMLASVATQPLAMVLHELASNASRHGALAQPGGTLTIDWNVAPAGWLELVWAESLAAAPDGPPPPPPPHSIGSRILETTVQDQLGGRIARDWTSTGMRCAIRLPPSCLRPAAPAEAAA</sequence>
<evidence type="ECO:0000256" key="1">
    <source>
        <dbReference type="ARBA" id="ARBA00000085"/>
    </source>
</evidence>
<keyword evidence="5" id="KW-0547">Nucleotide-binding</keyword>
<dbReference type="SMART" id="SM00911">
    <property type="entry name" value="HWE_HK"/>
    <property type="match status" value="1"/>
</dbReference>
<organism evidence="9 10">
    <name type="scientific">Dankookia rubra</name>
    <dbReference type="NCBI Taxonomy" id="1442381"/>
    <lineage>
        <taxon>Bacteria</taxon>
        <taxon>Pseudomonadati</taxon>
        <taxon>Pseudomonadota</taxon>
        <taxon>Alphaproteobacteria</taxon>
        <taxon>Acetobacterales</taxon>
        <taxon>Roseomonadaceae</taxon>
        <taxon>Dankookia</taxon>
    </lineage>
</organism>
<dbReference type="Proteomes" id="UP000295096">
    <property type="component" value="Unassembled WGS sequence"/>
</dbReference>
<evidence type="ECO:0000256" key="2">
    <source>
        <dbReference type="ARBA" id="ARBA00012438"/>
    </source>
</evidence>
<keyword evidence="3" id="KW-0597">Phosphoprotein</keyword>
<evidence type="ECO:0000313" key="10">
    <source>
        <dbReference type="Proteomes" id="UP000295096"/>
    </source>
</evidence>